<dbReference type="Proteomes" id="UP000886886">
    <property type="component" value="Unassembled WGS sequence"/>
</dbReference>
<dbReference type="EMBL" id="DVFT01000142">
    <property type="protein sequence ID" value="HIQ96814.1"/>
    <property type="molecule type" value="Genomic_DNA"/>
</dbReference>
<reference evidence="2" key="2">
    <citation type="journal article" date="2021" name="PeerJ">
        <title>Extensive microbial diversity within the chicken gut microbiome revealed by metagenomics and culture.</title>
        <authorList>
            <person name="Gilroy R."/>
            <person name="Ravi A."/>
            <person name="Getino M."/>
            <person name="Pursley I."/>
            <person name="Horton D.L."/>
            <person name="Alikhan N.F."/>
            <person name="Baker D."/>
            <person name="Gharbi K."/>
            <person name="Hall N."/>
            <person name="Watson M."/>
            <person name="Adriaenssens E.M."/>
            <person name="Foster-Nyarko E."/>
            <person name="Jarju S."/>
            <person name="Secka A."/>
            <person name="Antonio M."/>
            <person name="Oren A."/>
            <person name="Chaudhuri R.R."/>
            <person name="La Ragione R."/>
            <person name="Hildebrand F."/>
            <person name="Pallen M.J."/>
        </authorList>
    </citation>
    <scope>NUCLEOTIDE SEQUENCE</scope>
    <source>
        <strain evidence="2">ChiSjej3B21-11622</strain>
    </source>
</reference>
<accession>A0A9D1D2H0</accession>
<evidence type="ECO:0000313" key="2">
    <source>
        <dbReference type="EMBL" id="HIQ96814.1"/>
    </source>
</evidence>
<dbReference type="SUPFAM" id="SSF54909">
    <property type="entry name" value="Dimeric alpha+beta barrel"/>
    <property type="match status" value="1"/>
</dbReference>
<dbReference type="AlphaFoldDB" id="A0A9D1D2H0"/>
<dbReference type="SMART" id="SM00886">
    <property type="entry name" value="Dabb"/>
    <property type="match status" value="1"/>
</dbReference>
<dbReference type="PANTHER" id="PTHR37832:SF1">
    <property type="entry name" value="STRESS-RESPONSE A_B BARREL DOMAIN-CONTAINING PROTEIN"/>
    <property type="match status" value="1"/>
</dbReference>
<proteinExistence type="predicted"/>
<dbReference type="Gene3D" id="3.30.70.100">
    <property type="match status" value="1"/>
</dbReference>
<name>A0A9D1D2H0_9FIRM</name>
<sequence length="97" mass="10966">MVTHIVMWNFADHLSEEEKAEAAKNMKERLEPLKDVIEGTLSLKVITNPLPTSSYEVALVGEYVDEAALGFYATHPEHLKVVEYIKTVCKDRAALDY</sequence>
<dbReference type="Pfam" id="PF07876">
    <property type="entry name" value="Dabb"/>
    <property type="match status" value="1"/>
</dbReference>
<organism evidence="2 3">
    <name type="scientific">Candidatus Limivivens merdigallinarum</name>
    <dbReference type="NCBI Taxonomy" id="2840859"/>
    <lineage>
        <taxon>Bacteria</taxon>
        <taxon>Bacillati</taxon>
        <taxon>Bacillota</taxon>
        <taxon>Clostridia</taxon>
        <taxon>Lachnospirales</taxon>
        <taxon>Lachnospiraceae</taxon>
        <taxon>Lachnospiraceae incertae sedis</taxon>
        <taxon>Candidatus Limivivens</taxon>
    </lineage>
</organism>
<gene>
    <name evidence="2" type="ORF">IAB26_09650</name>
</gene>
<dbReference type="InterPro" id="IPR013097">
    <property type="entry name" value="Dabb"/>
</dbReference>
<dbReference type="PROSITE" id="PS51502">
    <property type="entry name" value="S_R_A_B_BARREL"/>
    <property type="match status" value="1"/>
</dbReference>
<reference evidence="2" key="1">
    <citation type="submission" date="2020-10" db="EMBL/GenBank/DDBJ databases">
        <authorList>
            <person name="Gilroy R."/>
        </authorList>
    </citation>
    <scope>NUCLEOTIDE SEQUENCE</scope>
    <source>
        <strain evidence="2">ChiSjej3B21-11622</strain>
    </source>
</reference>
<feature type="domain" description="Stress-response A/B barrel" evidence="1">
    <location>
        <begin position="2"/>
        <end position="97"/>
    </location>
</feature>
<evidence type="ECO:0000313" key="3">
    <source>
        <dbReference type="Proteomes" id="UP000886886"/>
    </source>
</evidence>
<protein>
    <submittedName>
        <fullName evidence="2">Dabb family protein</fullName>
    </submittedName>
</protein>
<evidence type="ECO:0000259" key="1">
    <source>
        <dbReference type="PROSITE" id="PS51502"/>
    </source>
</evidence>
<dbReference type="PANTHER" id="PTHR37832">
    <property type="entry name" value="BLL2683 PROTEIN"/>
    <property type="match status" value="1"/>
</dbReference>
<dbReference type="InterPro" id="IPR011008">
    <property type="entry name" value="Dimeric_a/b-barrel"/>
</dbReference>
<comment type="caution">
    <text evidence="2">The sequence shown here is derived from an EMBL/GenBank/DDBJ whole genome shotgun (WGS) entry which is preliminary data.</text>
</comment>